<feature type="compositionally biased region" description="Basic and acidic residues" evidence="1">
    <location>
        <begin position="36"/>
        <end position="46"/>
    </location>
</feature>
<proteinExistence type="predicted"/>
<name>A0A9X8D8J1_9BURK</name>
<dbReference type="Proteomes" id="UP000265619">
    <property type="component" value="Unassembled WGS sequence"/>
</dbReference>
<dbReference type="EMBL" id="QXMN01000002">
    <property type="protein sequence ID" value="RIX84710.1"/>
    <property type="molecule type" value="Genomic_DNA"/>
</dbReference>
<comment type="caution">
    <text evidence="2">The sequence shown here is derived from an EMBL/GenBank/DDBJ whole genome shotgun (WGS) entry which is preliminary data.</text>
</comment>
<sequence length="84" mass="10028">MNLFEMKTGAQRLLSIGSACVLLMALTGCETLEDRRRHERHEDARKCSSYGAREGSRAFSDCMYRRQLRRDRDRDWDRREDRDD</sequence>
<dbReference type="AlphaFoldDB" id="A0A9X8D8J1"/>
<evidence type="ECO:0000313" key="2">
    <source>
        <dbReference type="EMBL" id="RIX84710.1"/>
    </source>
</evidence>
<evidence type="ECO:0000313" key="3">
    <source>
        <dbReference type="Proteomes" id="UP000265619"/>
    </source>
</evidence>
<protein>
    <recommendedName>
        <fullName evidence="4">Lipoprotein</fullName>
    </recommendedName>
</protein>
<feature type="region of interest" description="Disordered" evidence="1">
    <location>
        <begin position="36"/>
        <end position="56"/>
    </location>
</feature>
<reference evidence="2 3" key="1">
    <citation type="submission" date="2018-09" db="EMBL/GenBank/DDBJ databases">
        <title>Acidovorax cavernicola nov. sp. isolated from Gruta de las Maravillas (Aracena, Spain).</title>
        <authorList>
            <person name="Jurado V."/>
            <person name="Gutierrez-Patricio S."/>
            <person name="Gonzalez-Pimentel J.L."/>
            <person name="Miller A.Z."/>
            <person name="Laiz L."/>
            <person name="Saiz-Jimenez C."/>
        </authorList>
    </citation>
    <scope>NUCLEOTIDE SEQUENCE [LARGE SCALE GENOMIC DNA]</scope>
    <source>
        <strain evidence="2 3">1011MAR4D40.2</strain>
    </source>
</reference>
<evidence type="ECO:0008006" key="4">
    <source>
        <dbReference type="Google" id="ProtNLM"/>
    </source>
</evidence>
<keyword evidence="3" id="KW-1185">Reference proteome</keyword>
<gene>
    <name evidence="2" type="ORF">D3H34_03575</name>
</gene>
<evidence type="ECO:0000256" key="1">
    <source>
        <dbReference type="SAM" id="MobiDB-lite"/>
    </source>
</evidence>
<dbReference type="PROSITE" id="PS51257">
    <property type="entry name" value="PROKAR_LIPOPROTEIN"/>
    <property type="match status" value="1"/>
</dbReference>
<organism evidence="2 3">
    <name type="scientific">Acidovorax cavernicola</name>
    <dbReference type="NCBI Taxonomy" id="1675792"/>
    <lineage>
        <taxon>Bacteria</taxon>
        <taxon>Pseudomonadati</taxon>
        <taxon>Pseudomonadota</taxon>
        <taxon>Betaproteobacteria</taxon>
        <taxon>Burkholderiales</taxon>
        <taxon>Comamonadaceae</taxon>
        <taxon>Acidovorax</taxon>
    </lineage>
</organism>
<accession>A0A9X8D8J1</accession>